<reference evidence="2 3" key="1">
    <citation type="submission" date="2017-04" db="EMBL/GenBank/DDBJ databases">
        <authorList>
            <person name="Afonso C.L."/>
            <person name="Miller P.J."/>
            <person name="Scott M.A."/>
            <person name="Spackman E."/>
            <person name="Goraichik I."/>
            <person name="Dimitrov K.M."/>
            <person name="Suarez D.L."/>
            <person name="Swayne D.E."/>
        </authorList>
    </citation>
    <scope>NUCLEOTIDE SEQUENCE [LARGE SCALE GENOMIC DNA]</scope>
    <source>
        <strain evidence="2 3">KR-140</strain>
    </source>
</reference>
<feature type="transmembrane region" description="Helical" evidence="1">
    <location>
        <begin position="366"/>
        <end position="383"/>
    </location>
</feature>
<protein>
    <submittedName>
        <fullName evidence="2">Uncharacterized protein</fullName>
    </submittedName>
</protein>
<accession>A0A1W1VNT3</accession>
<keyword evidence="1" id="KW-0472">Membrane</keyword>
<feature type="transmembrane region" description="Helical" evidence="1">
    <location>
        <begin position="445"/>
        <end position="475"/>
    </location>
</feature>
<name>A0A1W1VNT3_9DEIO</name>
<keyword evidence="1" id="KW-1133">Transmembrane helix</keyword>
<dbReference type="AlphaFoldDB" id="A0A1W1VNT3"/>
<evidence type="ECO:0000256" key="1">
    <source>
        <dbReference type="SAM" id="Phobius"/>
    </source>
</evidence>
<feature type="transmembrane region" description="Helical" evidence="1">
    <location>
        <begin position="418"/>
        <end position="438"/>
    </location>
</feature>
<evidence type="ECO:0000313" key="3">
    <source>
        <dbReference type="Proteomes" id="UP000192582"/>
    </source>
</evidence>
<dbReference type="RefSeq" id="WP_084049879.1">
    <property type="nucleotide sequence ID" value="NZ_FWWU01000009.1"/>
</dbReference>
<evidence type="ECO:0000313" key="2">
    <source>
        <dbReference type="EMBL" id="SMB95045.1"/>
    </source>
</evidence>
<organism evidence="2 3">
    <name type="scientific">Deinococcus hopiensis KR-140</name>
    <dbReference type="NCBI Taxonomy" id="695939"/>
    <lineage>
        <taxon>Bacteria</taxon>
        <taxon>Thermotogati</taxon>
        <taxon>Deinococcota</taxon>
        <taxon>Deinococci</taxon>
        <taxon>Deinococcales</taxon>
        <taxon>Deinococcaceae</taxon>
        <taxon>Deinococcus</taxon>
    </lineage>
</organism>
<feature type="transmembrane region" description="Helical" evidence="1">
    <location>
        <begin position="390"/>
        <end position="412"/>
    </location>
</feature>
<keyword evidence="1" id="KW-0812">Transmembrane</keyword>
<feature type="transmembrane region" description="Helical" evidence="1">
    <location>
        <begin position="12"/>
        <end position="37"/>
    </location>
</feature>
<feature type="transmembrane region" description="Helical" evidence="1">
    <location>
        <begin position="58"/>
        <end position="78"/>
    </location>
</feature>
<dbReference type="Proteomes" id="UP000192582">
    <property type="component" value="Unassembled WGS sequence"/>
</dbReference>
<gene>
    <name evidence="2" type="ORF">SAMN00790413_02666</name>
</gene>
<sequence>MVQTALAAVLDAFSRLTALALPLAVTLGALLLALLLVGLLDRDRFRAGLNWAGSRLPLLGRWVLVALAVGAGVLATHVTRRAVDARLGAQLSTRYANAADPAGGQTVQTAPRVSVLTTRTYSRSLVLPTDVYARLNVSGGWENLLPYFGNPDGLSVQDLREGFTRRGRNLIYTRDVTLQTEEPLGLDTTRARVDLRFVNPAGGRGTYYNATFAADYTFTNPLKEDATIRFLFPLPEGSGTLSGFRLTVNGQGYRASDLTNGSLWEGRVAGGQTVRVGVAYRHQGLRGWSYRLSDRREPLRNLDLTVTANRPAKFERYSLYPTDAARSAFGGNQTLRWQLQDVITAQNVAVVFSQGSVREMLAKTGWVQPPALLLAALLALVWARLRRLSLAPLGLAGAVLGLAVGFVLGGVLTAYLPPLLAVPLGSLVGLAFGVTALGRACLPPLLVAALVPLAFLAVGHSGLLVTVLAAGALLVGLRTRGPTNPHLG</sequence>
<proteinExistence type="predicted"/>
<dbReference type="EMBL" id="FWWU01000009">
    <property type="protein sequence ID" value="SMB95045.1"/>
    <property type="molecule type" value="Genomic_DNA"/>
</dbReference>
<dbReference type="OrthoDB" id="60815at2"/>
<dbReference type="STRING" id="695939.SAMN00790413_02666"/>
<keyword evidence="3" id="KW-1185">Reference proteome</keyword>